<evidence type="ECO:0000256" key="5">
    <source>
        <dbReference type="ARBA" id="ARBA00023136"/>
    </source>
</evidence>
<dbReference type="InterPro" id="IPR003838">
    <property type="entry name" value="ABC3_permease_C"/>
</dbReference>
<feature type="transmembrane region" description="Helical" evidence="6">
    <location>
        <begin position="784"/>
        <end position="802"/>
    </location>
</feature>
<evidence type="ECO:0000256" key="2">
    <source>
        <dbReference type="ARBA" id="ARBA00022475"/>
    </source>
</evidence>
<evidence type="ECO:0000259" key="8">
    <source>
        <dbReference type="Pfam" id="PF12704"/>
    </source>
</evidence>
<keyword evidence="9" id="KW-0132">Cell division</keyword>
<dbReference type="InterPro" id="IPR025857">
    <property type="entry name" value="MacB_PCD"/>
</dbReference>
<sequence>MPLLTKQSTIVRLPFNITLDTTSMTSQIKTAWRNIINNKLFSVLNIVGLATSFAVTILLLSFVRKETSFDTFHRNFSNIYRVNTEFDAEYENLKTPQLPNSVAPAMLAEVSGVENTARLVKHDFGTIASIRVGDQNFPESALYLSDSSLFQIFDFQFIEGSAQHVFDQPNSIVISASTRDKIFGDRLVIDEILTINNQDTMRVAGVFQDLPENSTLDCNMIYSMMDSWMGKNVYWSNSSYETYALLNPAADPKLVEKQTDALLDKYMADNRFLKRLFLQPLADVHLYSTDLHESNNARAGNHVTIKLAILLAAITLLIACINYMNLATARSSKNAKDVGVAKVLGATGKQVILRFYTEAALVTLIAIALGYGVAILLAPIFEQITQTTWSYHSLWNQQLIGITFLLWIGITLLAGSYPAYYMNKISPLILMNKSALKNTFANRMRRILVVCQFTASIILLSSIMIIAQQMRYVQQKDLGYEPSGVMAISINSLSSKAQFQALNDGLRNLASTTSSVAAQSMMGMRESGKQVRKLVTDSKGLPVSTNSVSGPIAETLKLQLLAGNDLPENLSTTDTTCYVLINETVLKYLGYATPEAAIGKPIVTEMRPTNSVISGVLSDFHYTSLKESVGGYLYYRMNRPSESQAQLFIRFQSAQVSTYLDQVAEVFKQHVPDGAFVYEFTDEHVARMYQEETRTANITGLFSGLAILISCLGLFGLASSMAEQRIKEIGIRKVLGSSVNSILLLLSKDFIKLVCLSIVIATPIAWWAMHSWLADFSYRIELEWWVFGVAGLIALLIALLTISGQALRAALANPIQSLRNE</sequence>
<dbReference type="GO" id="GO:0022857">
    <property type="term" value="F:transmembrane transporter activity"/>
    <property type="evidence" value="ECO:0007669"/>
    <property type="project" value="TreeGrafter"/>
</dbReference>
<feature type="transmembrane region" description="Helical" evidence="6">
    <location>
        <begin position="307"/>
        <end position="326"/>
    </location>
</feature>
<dbReference type="PANTHER" id="PTHR30572">
    <property type="entry name" value="MEMBRANE COMPONENT OF TRANSPORTER-RELATED"/>
    <property type="match status" value="1"/>
</dbReference>
<feature type="transmembrane region" description="Helical" evidence="6">
    <location>
        <begin position="400"/>
        <end position="421"/>
    </location>
</feature>
<dbReference type="OrthoDB" id="1451596at2"/>
<feature type="transmembrane region" description="Helical" evidence="6">
    <location>
        <begin position="40"/>
        <end position="63"/>
    </location>
</feature>
<gene>
    <name evidence="9" type="ORF">DC487_00605</name>
</gene>
<feature type="transmembrane region" description="Helical" evidence="6">
    <location>
        <begin position="447"/>
        <end position="467"/>
    </location>
</feature>
<name>A0A2T8HL37_9SPHI</name>
<comment type="caution">
    <text evidence="9">The sequence shown here is derived from an EMBL/GenBank/DDBJ whole genome shotgun (WGS) entry which is preliminary data.</text>
</comment>
<feature type="transmembrane region" description="Helical" evidence="6">
    <location>
        <begin position="750"/>
        <end position="769"/>
    </location>
</feature>
<dbReference type="PANTHER" id="PTHR30572:SF18">
    <property type="entry name" value="ABC-TYPE MACROLIDE FAMILY EXPORT SYSTEM PERMEASE COMPONENT 2"/>
    <property type="match status" value="1"/>
</dbReference>
<dbReference type="GO" id="GO:0051301">
    <property type="term" value="P:cell division"/>
    <property type="evidence" value="ECO:0007669"/>
    <property type="project" value="UniProtKB-KW"/>
</dbReference>
<evidence type="ECO:0000256" key="4">
    <source>
        <dbReference type="ARBA" id="ARBA00022989"/>
    </source>
</evidence>
<evidence type="ECO:0000313" key="10">
    <source>
        <dbReference type="Proteomes" id="UP000245627"/>
    </source>
</evidence>
<dbReference type="Pfam" id="PF12704">
    <property type="entry name" value="MacB_PCD"/>
    <property type="match status" value="1"/>
</dbReference>
<keyword evidence="3 6" id="KW-0812">Transmembrane</keyword>
<accession>A0A2T8HL37</accession>
<keyword evidence="2" id="KW-1003">Cell membrane</keyword>
<keyword evidence="5 6" id="KW-0472">Membrane</keyword>
<evidence type="ECO:0000256" key="1">
    <source>
        <dbReference type="ARBA" id="ARBA00004651"/>
    </source>
</evidence>
<evidence type="ECO:0000256" key="6">
    <source>
        <dbReference type="SAM" id="Phobius"/>
    </source>
</evidence>
<keyword evidence="9" id="KW-0131">Cell cycle</keyword>
<dbReference type="EMBL" id="QDKG01000001">
    <property type="protein sequence ID" value="PVH26161.1"/>
    <property type="molecule type" value="Genomic_DNA"/>
</dbReference>
<keyword evidence="4 6" id="KW-1133">Transmembrane helix</keyword>
<feature type="domain" description="ABC3 transporter permease C-terminal" evidence="7">
    <location>
        <begin position="701"/>
        <end position="810"/>
    </location>
</feature>
<dbReference type="GO" id="GO:0005886">
    <property type="term" value="C:plasma membrane"/>
    <property type="evidence" value="ECO:0007669"/>
    <property type="project" value="UniProtKB-SubCell"/>
</dbReference>
<comment type="subcellular location">
    <subcellularLocation>
        <location evidence="1">Cell membrane</location>
        <topology evidence="1">Multi-pass membrane protein</topology>
    </subcellularLocation>
</comment>
<dbReference type="Pfam" id="PF02687">
    <property type="entry name" value="FtsX"/>
    <property type="match status" value="2"/>
</dbReference>
<feature type="transmembrane region" description="Helical" evidence="6">
    <location>
        <begin position="359"/>
        <end position="380"/>
    </location>
</feature>
<evidence type="ECO:0000313" key="9">
    <source>
        <dbReference type="EMBL" id="PVH26161.1"/>
    </source>
</evidence>
<dbReference type="Proteomes" id="UP000245627">
    <property type="component" value="Unassembled WGS sequence"/>
</dbReference>
<organism evidence="9 10">
    <name type="scientific">Sphingobacterium corticibacter</name>
    <dbReference type="NCBI Taxonomy" id="2171749"/>
    <lineage>
        <taxon>Bacteria</taxon>
        <taxon>Pseudomonadati</taxon>
        <taxon>Bacteroidota</taxon>
        <taxon>Sphingobacteriia</taxon>
        <taxon>Sphingobacteriales</taxon>
        <taxon>Sphingobacteriaceae</taxon>
        <taxon>Sphingobacterium</taxon>
    </lineage>
</organism>
<dbReference type="InterPro" id="IPR050250">
    <property type="entry name" value="Macrolide_Exporter_MacB"/>
</dbReference>
<feature type="transmembrane region" description="Helical" evidence="6">
    <location>
        <begin position="698"/>
        <end position="718"/>
    </location>
</feature>
<keyword evidence="10" id="KW-1185">Reference proteome</keyword>
<dbReference type="AlphaFoldDB" id="A0A2T8HL37"/>
<feature type="domain" description="ABC3 transporter permease C-terminal" evidence="7">
    <location>
        <begin position="310"/>
        <end position="427"/>
    </location>
</feature>
<protein>
    <submittedName>
        <fullName evidence="9">Cell division protein FtsX</fullName>
    </submittedName>
</protein>
<evidence type="ECO:0000256" key="3">
    <source>
        <dbReference type="ARBA" id="ARBA00022692"/>
    </source>
</evidence>
<proteinExistence type="predicted"/>
<reference evidence="9 10" key="1">
    <citation type="submission" date="2018-04" db="EMBL/GenBank/DDBJ databases">
        <title>Sphingobacterium cortibacter sp. nov.</title>
        <authorList>
            <person name="Li Y."/>
        </authorList>
    </citation>
    <scope>NUCLEOTIDE SEQUENCE [LARGE SCALE GENOMIC DNA]</scope>
    <source>
        <strain evidence="9 10">2c-3</strain>
    </source>
</reference>
<feature type="domain" description="MacB-like periplasmic core" evidence="8">
    <location>
        <begin position="42"/>
        <end position="261"/>
    </location>
</feature>
<evidence type="ECO:0000259" key="7">
    <source>
        <dbReference type="Pfam" id="PF02687"/>
    </source>
</evidence>